<evidence type="ECO:0000313" key="1">
    <source>
        <dbReference type="EMBL" id="MBX33670.1"/>
    </source>
</evidence>
<protein>
    <submittedName>
        <fullName evidence="1">Myosin-6-like isoform X1</fullName>
    </submittedName>
</protein>
<sequence>MELLILSTSQSKSLVYTILANASLLTAADSGSSHFVIISSRVTITRLQRESSKAFASHLNKIITSKAAFSPLFFP</sequence>
<reference evidence="1" key="1">
    <citation type="submission" date="2018-02" db="EMBL/GenBank/DDBJ databases">
        <title>Rhizophora mucronata_Transcriptome.</title>
        <authorList>
            <person name="Meera S.P."/>
            <person name="Sreeshan A."/>
            <person name="Augustine A."/>
        </authorList>
    </citation>
    <scope>NUCLEOTIDE SEQUENCE</scope>
    <source>
        <tissue evidence="1">Leaf</tissue>
    </source>
</reference>
<proteinExistence type="predicted"/>
<name>A0A2P2MTX6_RHIMU</name>
<organism evidence="1">
    <name type="scientific">Rhizophora mucronata</name>
    <name type="common">Asiatic mangrove</name>
    <dbReference type="NCBI Taxonomy" id="61149"/>
    <lineage>
        <taxon>Eukaryota</taxon>
        <taxon>Viridiplantae</taxon>
        <taxon>Streptophyta</taxon>
        <taxon>Embryophyta</taxon>
        <taxon>Tracheophyta</taxon>
        <taxon>Spermatophyta</taxon>
        <taxon>Magnoliopsida</taxon>
        <taxon>eudicotyledons</taxon>
        <taxon>Gunneridae</taxon>
        <taxon>Pentapetalae</taxon>
        <taxon>rosids</taxon>
        <taxon>fabids</taxon>
        <taxon>Malpighiales</taxon>
        <taxon>Rhizophoraceae</taxon>
        <taxon>Rhizophora</taxon>
    </lineage>
</organism>
<dbReference type="EMBL" id="GGEC01053186">
    <property type="protein sequence ID" value="MBX33670.1"/>
    <property type="molecule type" value="Transcribed_RNA"/>
</dbReference>
<accession>A0A2P2MTX6</accession>
<dbReference type="AlphaFoldDB" id="A0A2P2MTX6"/>